<feature type="repeat" description="WD" evidence="11">
    <location>
        <begin position="81"/>
        <end position="113"/>
    </location>
</feature>
<dbReference type="Gene3D" id="2.130.10.10">
    <property type="entry name" value="YVTN repeat-like/Quinoprotein amine dehydrogenase"/>
    <property type="match status" value="1"/>
</dbReference>
<dbReference type="PANTHER" id="PTHR12442">
    <property type="entry name" value="DYNEIN INTERMEDIATE CHAIN"/>
    <property type="match status" value="1"/>
</dbReference>
<keyword evidence="6" id="KW-0677">Repeat</keyword>
<evidence type="ECO:0000256" key="8">
    <source>
        <dbReference type="ARBA" id="ARBA00023175"/>
    </source>
</evidence>
<evidence type="ECO:0000256" key="1">
    <source>
        <dbReference type="ARBA" id="ARBA00004430"/>
    </source>
</evidence>
<proteinExistence type="inferred from homology"/>
<organism evidence="12 13">
    <name type="scientific">Homarus americanus</name>
    <name type="common">American lobster</name>
    <dbReference type="NCBI Taxonomy" id="6706"/>
    <lineage>
        <taxon>Eukaryota</taxon>
        <taxon>Metazoa</taxon>
        <taxon>Ecdysozoa</taxon>
        <taxon>Arthropoda</taxon>
        <taxon>Crustacea</taxon>
        <taxon>Multicrustacea</taxon>
        <taxon>Malacostraca</taxon>
        <taxon>Eumalacostraca</taxon>
        <taxon>Eucarida</taxon>
        <taxon>Decapoda</taxon>
        <taxon>Pleocyemata</taxon>
        <taxon>Astacidea</taxon>
        <taxon>Nephropoidea</taxon>
        <taxon>Nephropidae</taxon>
        <taxon>Homarus</taxon>
    </lineage>
</organism>
<dbReference type="GO" id="GO:0045503">
    <property type="term" value="F:dynein light chain binding"/>
    <property type="evidence" value="ECO:0007669"/>
    <property type="project" value="TreeGrafter"/>
</dbReference>
<dbReference type="InterPro" id="IPR050687">
    <property type="entry name" value="Dynein_IC"/>
</dbReference>
<evidence type="ECO:0000256" key="9">
    <source>
        <dbReference type="ARBA" id="ARBA00023212"/>
    </source>
</evidence>
<dbReference type="GO" id="GO:0045504">
    <property type="term" value="F:dynein heavy chain binding"/>
    <property type="evidence" value="ECO:0007669"/>
    <property type="project" value="TreeGrafter"/>
</dbReference>
<dbReference type="GO" id="GO:0036158">
    <property type="term" value="P:outer dynein arm assembly"/>
    <property type="evidence" value="ECO:0007669"/>
    <property type="project" value="TreeGrafter"/>
</dbReference>
<dbReference type="PANTHER" id="PTHR12442:SF11">
    <property type="entry name" value="DYNEIN AXONEMAL INTERMEDIATE CHAIN 1"/>
    <property type="match status" value="1"/>
</dbReference>
<evidence type="ECO:0000256" key="5">
    <source>
        <dbReference type="ARBA" id="ARBA00022701"/>
    </source>
</evidence>
<dbReference type="InterPro" id="IPR036322">
    <property type="entry name" value="WD40_repeat_dom_sf"/>
</dbReference>
<name>A0A8J5N759_HOMAM</name>
<evidence type="ECO:0000256" key="11">
    <source>
        <dbReference type="PROSITE-ProRule" id="PRU00221"/>
    </source>
</evidence>
<evidence type="ECO:0000256" key="6">
    <source>
        <dbReference type="ARBA" id="ARBA00022737"/>
    </source>
</evidence>
<accession>A0A8J5N759</accession>
<evidence type="ECO:0000256" key="10">
    <source>
        <dbReference type="ARBA" id="ARBA00023273"/>
    </source>
</evidence>
<comment type="similarity">
    <text evidence="2">Belongs to the dynein intermediate chain family.</text>
</comment>
<evidence type="ECO:0000256" key="4">
    <source>
        <dbReference type="ARBA" id="ARBA00022574"/>
    </source>
</evidence>
<keyword evidence="9" id="KW-0206">Cytoskeleton</keyword>
<dbReference type="GO" id="GO:0005874">
    <property type="term" value="C:microtubule"/>
    <property type="evidence" value="ECO:0007669"/>
    <property type="project" value="UniProtKB-KW"/>
</dbReference>
<evidence type="ECO:0000256" key="2">
    <source>
        <dbReference type="ARBA" id="ARBA00011059"/>
    </source>
</evidence>
<evidence type="ECO:0000313" key="12">
    <source>
        <dbReference type="EMBL" id="KAG7174920.1"/>
    </source>
</evidence>
<keyword evidence="10" id="KW-0966">Cell projection</keyword>
<dbReference type="InterPro" id="IPR015943">
    <property type="entry name" value="WD40/YVTN_repeat-like_dom_sf"/>
</dbReference>
<protein>
    <submittedName>
        <fullName evidence="12">Dynein intermediate chain 2 ciliary-like 1</fullName>
    </submittedName>
</protein>
<evidence type="ECO:0000256" key="3">
    <source>
        <dbReference type="ARBA" id="ARBA00022490"/>
    </source>
</evidence>
<keyword evidence="7" id="KW-0243">Dynein</keyword>
<dbReference type="Proteomes" id="UP000747542">
    <property type="component" value="Unassembled WGS sequence"/>
</dbReference>
<dbReference type="SUPFAM" id="SSF50978">
    <property type="entry name" value="WD40 repeat-like"/>
    <property type="match status" value="1"/>
</dbReference>
<dbReference type="SMART" id="SM00320">
    <property type="entry name" value="WD40"/>
    <property type="match status" value="2"/>
</dbReference>
<sequence>DGRVSEWTVRPSSLEVTDVLKFHGPVQSFRKSPASAPLPLEGTATCVAFKPEDNSLLLVGVDTGVVLEIRLSSSNYAHTRYPAHTAPVRSIVWNGHHHQVFATCSLDWMLKIWLQHYTCALVTLDLGAPVAELTWCHYSSSVIVGVTEDGRVHVYDLFLRKCRPLCVQNLLQRRRSRLVCVALSPFHPVLLVGGDRGYLVTLKLSPNLRRPHKEAKGADEVKLKEIELSKMDRIIATTKT</sequence>
<feature type="non-terminal residue" evidence="12">
    <location>
        <position position="240"/>
    </location>
</feature>
<dbReference type="AlphaFoldDB" id="A0A8J5N759"/>
<dbReference type="Pfam" id="PF00400">
    <property type="entry name" value="WD40"/>
    <property type="match status" value="1"/>
</dbReference>
<dbReference type="PROSITE" id="PS50082">
    <property type="entry name" value="WD_REPEATS_2"/>
    <property type="match status" value="1"/>
</dbReference>
<keyword evidence="5" id="KW-0493">Microtubule</keyword>
<evidence type="ECO:0000256" key="7">
    <source>
        <dbReference type="ARBA" id="ARBA00023017"/>
    </source>
</evidence>
<dbReference type="EMBL" id="JAHLQT010006356">
    <property type="protein sequence ID" value="KAG7174920.1"/>
    <property type="molecule type" value="Genomic_DNA"/>
</dbReference>
<keyword evidence="3" id="KW-0963">Cytoplasm</keyword>
<gene>
    <name evidence="12" type="primary">Dnai2-L1</name>
    <name evidence="12" type="ORF">Hamer_G015115</name>
</gene>
<evidence type="ECO:0000313" key="13">
    <source>
        <dbReference type="Proteomes" id="UP000747542"/>
    </source>
</evidence>
<dbReference type="GO" id="GO:0036157">
    <property type="term" value="C:outer dynein arm"/>
    <property type="evidence" value="ECO:0007669"/>
    <property type="project" value="TreeGrafter"/>
</dbReference>
<comment type="subcellular location">
    <subcellularLocation>
        <location evidence="1">Cytoplasm</location>
        <location evidence="1">Cytoskeleton</location>
        <location evidence="1">Cilium axoneme</location>
    </subcellularLocation>
</comment>
<keyword evidence="4 11" id="KW-0853">WD repeat</keyword>
<dbReference type="InterPro" id="IPR001680">
    <property type="entry name" value="WD40_rpt"/>
</dbReference>
<keyword evidence="13" id="KW-1185">Reference proteome</keyword>
<dbReference type="GO" id="GO:0003341">
    <property type="term" value="P:cilium movement"/>
    <property type="evidence" value="ECO:0007669"/>
    <property type="project" value="TreeGrafter"/>
</dbReference>
<reference evidence="12" key="1">
    <citation type="journal article" date="2021" name="Sci. Adv.">
        <title>The American lobster genome reveals insights on longevity, neural, and immune adaptations.</title>
        <authorList>
            <person name="Polinski J.M."/>
            <person name="Zimin A.V."/>
            <person name="Clark K.F."/>
            <person name="Kohn A.B."/>
            <person name="Sadowski N."/>
            <person name="Timp W."/>
            <person name="Ptitsyn A."/>
            <person name="Khanna P."/>
            <person name="Romanova D.Y."/>
            <person name="Williams P."/>
            <person name="Greenwood S.J."/>
            <person name="Moroz L.L."/>
            <person name="Walt D.R."/>
            <person name="Bodnar A.G."/>
        </authorList>
    </citation>
    <scope>NUCLEOTIDE SEQUENCE</scope>
    <source>
        <strain evidence="12">GMGI-L3</strain>
    </source>
</reference>
<comment type="caution">
    <text evidence="12">The sequence shown here is derived from an EMBL/GenBank/DDBJ whole genome shotgun (WGS) entry which is preliminary data.</text>
</comment>
<keyword evidence="8" id="KW-0505">Motor protein</keyword>